<evidence type="ECO:0000256" key="1">
    <source>
        <dbReference type="SAM" id="MobiDB-lite"/>
    </source>
</evidence>
<name>A0A4Y2Q595_ARAVE</name>
<protein>
    <submittedName>
        <fullName evidence="2">Uncharacterized protein</fullName>
    </submittedName>
</protein>
<keyword evidence="3" id="KW-1185">Reference proteome</keyword>
<dbReference type="AlphaFoldDB" id="A0A4Y2Q595"/>
<evidence type="ECO:0000313" key="3">
    <source>
        <dbReference type="Proteomes" id="UP000499080"/>
    </source>
</evidence>
<proteinExistence type="predicted"/>
<feature type="region of interest" description="Disordered" evidence="1">
    <location>
        <begin position="31"/>
        <end position="105"/>
    </location>
</feature>
<feature type="compositionally biased region" description="Polar residues" evidence="1">
    <location>
        <begin position="66"/>
        <end position="96"/>
    </location>
</feature>
<reference evidence="2 3" key="1">
    <citation type="journal article" date="2019" name="Sci. Rep.">
        <title>Orb-weaving spider Araneus ventricosus genome elucidates the spidroin gene catalogue.</title>
        <authorList>
            <person name="Kono N."/>
            <person name="Nakamura H."/>
            <person name="Ohtoshi R."/>
            <person name="Moran D.A.P."/>
            <person name="Shinohara A."/>
            <person name="Yoshida Y."/>
            <person name="Fujiwara M."/>
            <person name="Mori M."/>
            <person name="Tomita M."/>
            <person name="Arakawa K."/>
        </authorList>
    </citation>
    <scope>NUCLEOTIDE SEQUENCE [LARGE SCALE GENOMIC DNA]</scope>
</reference>
<dbReference type="EMBL" id="BGPR01012909">
    <property type="protein sequence ID" value="GBN58303.1"/>
    <property type="molecule type" value="Genomic_DNA"/>
</dbReference>
<comment type="caution">
    <text evidence="2">The sequence shown here is derived from an EMBL/GenBank/DDBJ whole genome shotgun (WGS) entry which is preliminary data.</text>
</comment>
<dbReference type="Proteomes" id="UP000499080">
    <property type="component" value="Unassembled WGS sequence"/>
</dbReference>
<gene>
    <name evidence="2" type="ORF">AVEN_200105_1</name>
</gene>
<sequence length="105" mass="11373">MMIKTERNSKKMLKIIYLSDHKEAVRIIFQKDLPHFGNTKTEGSSKSKRSFGITDAPSVGEDSVTEKVSVSERSQSRTGPSFSSQAPGGSHCSGSASAPADWSDH</sequence>
<evidence type="ECO:0000313" key="2">
    <source>
        <dbReference type="EMBL" id="GBN58303.1"/>
    </source>
</evidence>
<organism evidence="2 3">
    <name type="scientific">Araneus ventricosus</name>
    <name type="common">Orbweaver spider</name>
    <name type="synonym">Epeira ventricosa</name>
    <dbReference type="NCBI Taxonomy" id="182803"/>
    <lineage>
        <taxon>Eukaryota</taxon>
        <taxon>Metazoa</taxon>
        <taxon>Ecdysozoa</taxon>
        <taxon>Arthropoda</taxon>
        <taxon>Chelicerata</taxon>
        <taxon>Arachnida</taxon>
        <taxon>Araneae</taxon>
        <taxon>Araneomorphae</taxon>
        <taxon>Entelegynae</taxon>
        <taxon>Araneoidea</taxon>
        <taxon>Araneidae</taxon>
        <taxon>Araneus</taxon>
    </lineage>
</organism>
<accession>A0A4Y2Q595</accession>